<keyword evidence="7 9" id="KW-1133">Transmembrane helix</keyword>
<keyword evidence="4 9" id="KW-1003">Cell membrane</keyword>
<dbReference type="Gene3D" id="2.40.30.170">
    <property type="match status" value="1"/>
</dbReference>
<evidence type="ECO:0000256" key="11">
    <source>
        <dbReference type="SAM" id="MobiDB-lite"/>
    </source>
</evidence>
<feature type="coiled-coil region" evidence="10">
    <location>
        <begin position="176"/>
        <end position="217"/>
    </location>
</feature>
<evidence type="ECO:0000313" key="15">
    <source>
        <dbReference type="Proteomes" id="UP000186364"/>
    </source>
</evidence>
<evidence type="ECO:0000256" key="10">
    <source>
        <dbReference type="SAM" id="Coils"/>
    </source>
</evidence>
<comment type="similarity">
    <text evidence="2 9">Belongs to the membrane fusion protein (MFP) (TC 8.A.1) family.</text>
</comment>
<dbReference type="InterPro" id="IPR058781">
    <property type="entry name" value="HH_AprE-like"/>
</dbReference>
<protein>
    <recommendedName>
        <fullName evidence="9">Membrane fusion protein (MFP) family protein</fullName>
    </recommendedName>
</protein>
<feature type="transmembrane region" description="Helical" evidence="9">
    <location>
        <begin position="44"/>
        <end position="62"/>
    </location>
</feature>
<comment type="subcellular location">
    <subcellularLocation>
        <location evidence="1 9">Cell inner membrane</location>
        <topology evidence="1 9">Single-pass membrane protein</topology>
    </subcellularLocation>
</comment>
<dbReference type="Pfam" id="PF26002">
    <property type="entry name" value="Beta-barrel_AprE"/>
    <property type="match status" value="1"/>
</dbReference>
<organism evidence="14 15">
    <name type="scientific">Xaviernesmea oryzae</name>
    <dbReference type="NCBI Taxonomy" id="464029"/>
    <lineage>
        <taxon>Bacteria</taxon>
        <taxon>Pseudomonadati</taxon>
        <taxon>Pseudomonadota</taxon>
        <taxon>Alphaproteobacteria</taxon>
        <taxon>Hyphomicrobiales</taxon>
        <taxon>Rhizobiaceae</taxon>
        <taxon>Rhizobium/Agrobacterium group</taxon>
        <taxon>Xaviernesmea</taxon>
    </lineage>
</organism>
<comment type="caution">
    <text evidence="14">The sequence shown here is derived from an EMBL/GenBank/DDBJ whole genome shotgun (WGS) entry which is preliminary data.</text>
</comment>
<dbReference type="GO" id="GO:0009306">
    <property type="term" value="P:protein secretion"/>
    <property type="evidence" value="ECO:0007669"/>
    <property type="project" value="InterPro"/>
</dbReference>
<evidence type="ECO:0000256" key="9">
    <source>
        <dbReference type="RuleBase" id="RU365093"/>
    </source>
</evidence>
<dbReference type="InterPro" id="IPR050739">
    <property type="entry name" value="MFP"/>
</dbReference>
<evidence type="ECO:0000256" key="5">
    <source>
        <dbReference type="ARBA" id="ARBA00022519"/>
    </source>
</evidence>
<dbReference type="InterPro" id="IPR058982">
    <property type="entry name" value="Beta-barrel_AprE"/>
</dbReference>
<name>A0A1Q9AVP5_9HYPH</name>
<dbReference type="PRINTS" id="PR01490">
    <property type="entry name" value="RTXTOXIND"/>
</dbReference>
<evidence type="ECO:0000256" key="8">
    <source>
        <dbReference type="ARBA" id="ARBA00023136"/>
    </source>
</evidence>
<dbReference type="PANTHER" id="PTHR30386:SF27">
    <property type="entry name" value="MEMBRANE FUSION PROTEIN (MFP) FAMILY PROTEIN"/>
    <property type="match status" value="1"/>
</dbReference>
<dbReference type="PROSITE" id="PS00543">
    <property type="entry name" value="HLYD_FAMILY"/>
    <property type="match status" value="1"/>
</dbReference>
<accession>A0A1Q9AVP5</accession>
<evidence type="ECO:0000256" key="3">
    <source>
        <dbReference type="ARBA" id="ARBA00022448"/>
    </source>
</evidence>
<evidence type="ECO:0000259" key="13">
    <source>
        <dbReference type="Pfam" id="PF26002"/>
    </source>
</evidence>
<evidence type="ECO:0000256" key="4">
    <source>
        <dbReference type="ARBA" id="ARBA00022475"/>
    </source>
</evidence>
<evidence type="ECO:0000256" key="1">
    <source>
        <dbReference type="ARBA" id="ARBA00004377"/>
    </source>
</evidence>
<proteinExistence type="inferred from homology"/>
<dbReference type="Pfam" id="PF25994">
    <property type="entry name" value="HH_AprE"/>
    <property type="match status" value="1"/>
</dbReference>
<evidence type="ECO:0000256" key="6">
    <source>
        <dbReference type="ARBA" id="ARBA00022692"/>
    </source>
</evidence>
<evidence type="ECO:0000259" key="12">
    <source>
        <dbReference type="Pfam" id="PF25994"/>
    </source>
</evidence>
<dbReference type="InterPro" id="IPR006144">
    <property type="entry name" value="Secretion_HlyD_CS"/>
</dbReference>
<evidence type="ECO:0000256" key="7">
    <source>
        <dbReference type="ARBA" id="ARBA00022989"/>
    </source>
</evidence>
<keyword evidence="8 9" id="KW-0472">Membrane</keyword>
<keyword evidence="6 9" id="KW-0812">Transmembrane</keyword>
<feature type="domain" description="AprE-like beta-barrel" evidence="13">
    <location>
        <begin position="348"/>
        <end position="399"/>
    </location>
</feature>
<sequence>MSPEQKTAHILPWPKTPPRHEQERQFLPAALEIVETPASPVGRATAFIIILFFCLALVWSYLGHVDIIASAQGLLVPAGKIKIVQPLETGIVSAIHIQDGDRVHAGDLVISLDETEILAERDKIVHQLQQARLDTARLTALKTLGKPEEVERVFAPPEGIADSQVQLARSYVHAQASEQAARIEAINEQVAQKQADADEVRASMEKLKATLPILEERLAIRNAMFEKQVGDRFQLLDAQQPVTETKHDIVVAESQLISLLAAAQSLIRQKEQIAAEYQHQVLSDLSDAEQDVRTFTQDLLKAERRLAETKLTAPIDGIVQQLAVHTLGGVVTSAQPLMQIVPEDRPLNLEVKVANADVGFIRVGQEVQIKVETYNFTRYGLVQGHVTSLSADVVTDDKRAVGSTGQGGDSKGTQTDSGSLSPAYVARIEPDAKFMTIDGRQEPLKPGMAATAEIKTGSRRIIQYLLSPIRQYEDESMRER</sequence>
<feature type="coiled-coil region" evidence="10">
    <location>
        <begin position="260"/>
        <end position="305"/>
    </location>
</feature>
<keyword evidence="3 9" id="KW-0813">Transport</keyword>
<evidence type="ECO:0000256" key="2">
    <source>
        <dbReference type="ARBA" id="ARBA00009477"/>
    </source>
</evidence>
<dbReference type="Gene3D" id="2.40.50.100">
    <property type="match status" value="2"/>
</dbReference>
<reference evidence="14 15" key="1">
    <citation type="submission" date="2016-09" db="EMBL/GenBank/DDBJ databases">
        <title>Rhizobium sp. nov., a novel species isolated from the rice rhizosphere.</title>
        <authorList>
            <person name="Zhao J."/>
            <person name="Zhang X."/>
        </authorList>
    </citation>
    <scope>NUCLEOTIDE SEQUENCE [LARGE SCALE GENOMIC DNA]</scope>
    <source>
        <strain evidence="14 15">1.7048</strain>
    </source>
</reference>
<feature type="region of interest" description="Disordered" evidence="11">
    <location>
        <begin position="399"/>
        <end position="420"/>
    </location>
</feature>
<feature type="region of interest" description="Disordered" evidence="11">
    <location>
        <begin position="1"/>
        <end position="20"/>
    </location>
</feature>
<evidence type="ECO:0000313" key="14">
    <source>
        <dbReference type="EMBL" id="OLP59520.1"/>
    </source>
</evidence>
<dbReference type="AlphaFoldDB" id="A0A1Q9AVP5"/>
<dbReference type="NCBIfam" id="TIGR01843">
    <property type="entry name" value="type_I_hlyD"/>
    <property type="match status" value="1"/>
</dbReference>
<dbReference type="Proteomes" id="UP000186364">
    <property type="component" value="Unassembled WGS sequence"/>
</dbReference>
<keyword evidence="10" id="KW-0175">Coiled coil</keyword>
<dbReference type="SUPFAM" id="SSF111369">
    <property type="entry name" value="HlyD-like secretion proteins"/>
    <property type="match status" value="2"/>
</dbReference>
<dbReference type="GO" id="GO:0005886">
    <property type="term" value="C:plasma membrane"/>
    <property type="evidence" value="ECO:0007669"/>
    <property type="project" value="UniProtKB-SubCell"/>
</dbReference>
<gene>
    <name evidence="14" type="ORF">BJF93_12330</name>
</gene>
<dbReference type="InterPro" id="IPR010129">
    <property type="entry name" value="T1SS_HlyD"/>
</dbReference>
<feature type="compositionally biased region" description="Polar residues" evidence="11">
    <location>
        <begin position="411"/>
        <end position="420"/>
    </location>
</feature>
<feature type="domain" description="AprE-like long alpha-helical hairpin" evidence="12">
    <location>
        <begin position="119"/>
        <end position="303"/>
    </location>
</feature>
<keyword evidence="15" id="KW-1185">Reference proteome</keyword>
<dbReference type="EMBL" id="MKIP01000052">
    <property type="protein sequence ID" value="OLP59520.1"/>
    <property type="molecule type" value="Genomic_DNA"/>
</dbReference>
<keyword evidence="5 9" id="KW-0997">Cell inner membrane</keyword>
<dbReference type="PANTHER" id="PTHR30386">
    <property type="entry name" value="MEMBRANE FUSION SUBUNIT OF EMRAB-TOLC MULTIDRUG EFFLUX PUMP"/>
    <property type="match status" value="1"/>
</dbReference>